<dbReference type="SUPFAM" id="SSF56935">
    <property type="entry name" value="Porins"/>
    <property type="match status" value="1"/>
</dbReference>
<comment type="similarity">
    <text evidence="11 12">Belongs to the TonB-dependent receptor family.</text>
</comment>
<feature type="domain" description="TonB-dependent receptor plug" evidence="14">
    <location>
        <begin position="66"/>
        <end position="170"/>
    </location>
</feature>
<evidence type="ECO:0000313" key="16">
    <source>
        <dbReference type="Proteomes" id="UP000032233"/>
    </source>
</evidence>
<accession>A0A0D2JR39</accession>
<gene>
    <name evidence="15" type="ORF">X474_21710</name>
</gene>
<dbReference type="FunCoup" id="A0A0D2JR39">
    <property type="interactions" value="118"/>
</dbReference>
<dbReference type="EMBL" id="AZAC01000037">
    <property type="protein sequence ID" value="KIX11950.1"/>
    <property type="molecule type" value="Genomic_DNA"/>
</dbReference>
<evidence type="ECO:0008006" key="17">
    <source>
        <dbReference type="Google" id="ProtNLM"/>
    </source>
</evidence>
<comment type="subcellular location">
    <subcellularLocation>
        <location evidence="1 11">Cell outer membrane</location>
        <topology evidence="1 11">Multi-pass membrane protein</topology>
    </subcellularLocation>
</comment>
<dbReference type="InterPro" id="IPR012910">
    <property type="entry name" value="Plug_dom"/>
</dbReference>
<keyword evidence="9 11" id="KW-0472">Membrane</keyword>
<dbReference type="InterPro" id="IPR039426">
    <property type="entry name" value="TonB-dep_rcpt-like"/>
</dbReference>
<dbReference type="Proteomes" id="UP000032233">
    <property type="component" value="Unassembled WGS sequence"/>
</dbReference>
<dbReference type="GO" id="GO:0009279">
    <property type="term" value="C:cell outer membrane"/>
    <property type="evidence" value="ECO:0007669"/>
    <property type="project" value="UniProtKB-SubCell"/>
</dbReference>
<name>A0A0D2JR39_9BACT</name>
<dbReference type="PROSITE" id="PS52016">
    <property type="entry name" value="TONB_DEPENDENT_REC_3"/>
    <property type="match status" value="1"/>
</dbReference>
<protein>
    <recommendedName>
        <fullName evidence="17">TonB-denpendent receptor</fullName>
    </recommendedName>
</protein>
<keyword evidence="2 11" id="KW-0813">Transport</keyword>
<evidence type="ECO:0000259" key="14">
    <source>
        <dbReference type="Pfam" id="PF07715"/>
    </source>
</evidence>
<evidence type="ECO:0000256" key="7">
    <source>
        <dbReference type="ARBA" id="ARBA00023065"/>
    </source>
</evidence>
<dbReference type="GO" id="GO:0006826">
    <property type="term" value="P:iron ion transport"/>
    <property type="evidence" value="ECO:0007669"/>
    <property type="project" value="UniProtKB-KW"/>
</dbReference>
<dbReference type="Pfam" id="PF07715">
    <property type="entry name" value="Plug"/>
    <property type="match status" value="1"/>
</dbReference>
<dbReference type="Gene3D" id="2.40.170.20">
    <property type="entry name" value="TonB-dependent receptor, beta-barrel domain"/>
    <property type="match status" value="1"/>
</dbReference>
<sequence length="709" mass="80303">MIIVYEKNKHLEKTIKKLVLAFFLLLVIIQLPISGTTWAKESADEGIASHQLGKMVVTAQKREENIQDVPVSITAFSEKDLEDANITNMADVARFTPNVYMYESQAENVIVIRGNYSFLASIYSPTGLYVDGVAMPLHLMHNPDLYGVQRVEVLRGPQGTLYGQNTESGVINIITRQPDGEFTAGVYGDLGVYDTPHDREPYYRMGANLMGPLVQDKLFTGFSGQITLSDGFMTNDLTGRDDAAKIDRMDGRFTLRWTPKKEWDISLISDFQDWDDKNGTYRFMTGYRKADRCAINWNSRNLLERRGNGQALKINYSGHSFELTSITGHRKTKIDHTQDMDTAFLNWGDADVFYDNELWSQEVRLASPQGSSPLNWLFGLYFSHGKNDVISDYPFFAQYRRLNSKSDSQAAFGQATYTLWNKLHLTAGVRLDFTQKQGDGLFLDQGSNSTYSKDLDYCEFLPKLAVAYDIQPSLTTYASISRGYLSGGYSHAFAINTQTFTYDPEYTLNYEVGLKGQWLDGTLFADLSLYYIQITDKQVVERSNQFMVNHVRNAAEAYSRGAELSVAWIPLKGLNLQAGMGISEAKFEDWSAMDSDGSIFDYADNYTPNAPNYTYNLSAQYQCASGLFSRLDLLGVGRIYHDPKNFLEADPYLTVNLQLGYRARNWEVTLWAKNLFDEEYYTALCDWAGDTIAQDGAPRFVGVRLSYNW</sequence>
<evidence type="ECO:0000256" key="4">
    <source>
        <dbReference type="ARBA" id="ARBA00022496"/>
    </source>
</evidence>
<evidence type="ECO:0000259" key="13">
    <source>
        <dbReference type="Pfam" id="PF00593"/>
    </source>
</evidence>
<feature type="domain" description="TonB-dependent receptor-like beta-barrel" evidence="13">
    <location>
        <begin position="264"/>
        <end position="675"/>
    </location>
</feature>
<evidence type="ECO:0000256" key="10">
    <source>
        <dbReference type="ARBA" id="ARBA00023237"/>
    </source>
</evidence>
<dbReference type="PANTHER" id="PTHR32552:SF81">
    <property type="entry name" value="TONB-DEPENDENT OUTER MEMBRANE RECEPTOR"/>
    <property type="match status" value="1"/>
</dbReference>
<evidence type="ECO:0000256" key="2">
    <source>
        <dbReference type="ARBA" id="ARBA00022448"/>
    </source>
</evidence>
<dbReference type="PANTHER" id="PTHR32552">
    <property type="entry name" value="FERRICHROME IRON RECEPTOR-RELATED"/>
    <property type="match status" value="1"/>
</dbReference>
<evidence type="ECO:0000256" key="8">
    <source>
        <dbReference type="ARBA" id="ARBA00023077"/>
    </source>
</evidence>
<keyword evidence="4" id="KW-0410">Iron transport</keyword>
<dbReference type="OrthoDB" id="9763670at2"/>
<keyword evidence="8 12" id="KW-0798">TonB box</keyword>
<evidence type="ECO:0000313" key="15">
    <source>
        <dbReference type="EMBL" id="KIX11950.1"/>
    </source>
</evidence>
<evidence type="ECO:0000256" key="11">
    <source>
        <dbReference type="PROSITE-ProRule" id="PRU01360"/>
    </source>
</evidence>
<dbReference type="InterPro" id="IPR036942">
    <property type="entry name" value="Beta-barrel_TonB_sf"/>
</dbReference>
<evidence type="ECO:0000256" key="6">
    <source>
        <dbReference type="ARBA" id="ARBA00023004"/>
    </source>
</evidence>
<evidence type="ECO:0000256" key="3">
    <source>
        <dbReference type="ARBA" id="ARBA00022452"/>
    </source>
</evidence>
<keyword evidence="10 11" id="KW-0998">Cell outer membrane</keyword>
<proteinExistence type="inferred from homology"/>
<dbReference type="STRING" id="1429043.X474_21710"/>
<keyword evidence="6" id="KW-0408">Iron</keyword>
<dbReference type="InterPro" id="IPR000531">
    <property type="entry name" value="Beta-barrel_TonB"/>
</dbReference>
<evidence type="ECO:0000256" key="9">
    <source>
        <dbReference type="ARBA" id="ARBA00023136"/>
    </source>
</evidence>
<keyword evidence="5 11" id="KW-0812">Transmembrane</keyword>
<organism evidence="15 16">
    <name type="scientific">Dethiosulfatarculus sandiegensis</name>
    <dbReference type="NCBI Taxonomy" id="1429043"/>
    <lineage>
        <taxon>Bacteria</taxon>
        <taxon>Pseudomonadati</taxon>
        <taxon>Thermodesulfobacteriota</taxon>
        <taxon>Desulfarculia</taxon>
        <taxon>Desulfarculales</taxon>
        <taxon>Desulfarculaceae</taxon>
        <taxon>Dethiosulfatarculus</taxon>
    </lineage>
</organism>
<dbReference type="InParanoid" id="A0A0D2JR39"/>
<comment type="caution">
    <text evidence="15">The sequence shown here is derived from an EMBL/GenBank/DDBJ whole genome shotgun (WGS) entry which is preliminary data.</text>
</comment>
<evidence type="ECO:0000256" key="12">
    <source>
        <dbReference type="RuleBase" id="RU003357"/>
    </source>
</evidence>
<evidence type="ECO:0000256" key="5">
    <source>
        <dbReference type="ARBA" id="ARBA00022692"/>
    </source>
</evidence>
<keyword evidence="3 11" id="KW-1134">Transmembrane beta strand</keyword>
<keyword evidence="7" id="KW-0406">Ion transport</keyword>
<dbReference type="CDD" id="cd01347">
    <property type="entry name" value="ligand_gated_channel"/>
    <property type="match status" value="1"/>
</dbReference>
<evidence type="ECO:0000256" key="1">
    <source>
        <dbReference type="ARBA" id="ARBA00004571"/>
    </source>
</evidence>
<dbReference type="RefSeq" id="WP_044351304.1">
    <property type="nucleotide sequence ID" value="NZ_AZAC01000037.1"/>
</dbReference>
<dbReference type="Pfam" id="PF00593">
    <property type="entry name" value="TonB_dep_Rec_b-barrel"/>
    <property type="match status" value="1"/>
</dbReference>
<dbReference type="PATRIC" id="fig|1429043.3.peg.4603"/>
<dbReference type="AlphaFoldDB" id="A0A0D2JR39"/>
<reference evidence="15 16" key="1">
    <citation type="submission" date="2013-11" db="EMBL/GenBank/DDBJ databases">
        <title>Metagenomic analysis of a methanogenic consortium involved in long chain n-alkane degradation.</title>
        <authorList>
            <person name="Davidova I.A."/>
            <person name="Callaghan A.V."/>
            <person name="Wawrik B."/>
            <person name="Pruitt S."/>
            <person name="Marks C."/>
            <person name="Duncan K.E."/>
            <person name="Suflita J.M."/>
        </authorList>
    </citation>
    <scope>NUCLEOTIDE SEQUENCE [LARGE SCALE GENOMIC DNA]</scope>
    <source>
        <strain evidence="15 16">SPR</strain>
    </source>
</reference>
<keyword evidence="16" id="KW-1185">Reference proteome</keyword>